<keyword evidence="5" id="KW-0677">Repeat</keyword>
<sequence>MDGNYFRKLIREVHDSHPQVTHFTICCISAFVGETVTYPLDSVKTRLQVSGQISGFKRRARLIPMVISMVKNEGVLSFWQGLSPALYRHFLYTGARMPIYEFIRNQVFDMPPASDKARRKLELARQKESQEALSRNYVIRAAAGGIISGALAQFICSPTDLLKVRMQTEQKLHLVSSTSMFDKGGKVVPSTANKDAKFTENSHPPKHPTPPSVNFRLLLKECGFLGLWRGGLPNVQRAALVNMGEMTTYDTAKRWLQHRFGLTDGTLLHGCASTMSGFVSACLGTPADYIKTQLMNQRAQSVDGVLKYTHYRGMIDCAVKVVRTQGFFELYRGFFLIWGRMAPWSLTFWLSYEKMRTFIGAGGF</sequence>
<dbReference type="InterPro" id="IPR023395">
    <property type="entry name" value="MCP_dom_sf"/>
</dbReference>
<keyword evidence="3 9" id="KW-0813">Transport</keyword>
<evidence type="ECO:0000256" key="8">
    <source>
        <dbReference type="PROSITE-ProRule" id="PRU00282"/>
    </source>
</evidence>
<evidence type="ECO:0000256" key="7">
    <source>
        <dbReference type="ARBA" id="ARBA00023136"/>
    </source>
</evidence>
<comment type="subcellular location">
    <subcellularLocation>
        <location evidence="1">Membrane</location>
        <topology evidence="1">Multi-pass membrane protein</topology>
    </subcellularLocation>
</comment>
<dbReference type="Pfam" id="PF00153">
    <property type="entry name" value="Mito_carr"/>
    <property type="match status" value="3"/>
</dbReference>
<organism evidence="10 11">
    <name type="scientific">Hymenolepis diminuta</name>
    <name type="common">Rat tapeworm</name>
    <dbReference type="NCBI Taxonomy" id="6216"/>
    <lineage>
        <taxon>Eukaryota</taxon>
        <taxon>Metazoa</taxon>
        <taxon>Spiralia</taxon>
        <taxon>Lophotrochozoa</taxon>
        <taxon>Platyhelminthes</taxon>
        <taxon>Cestoda</taxon>
        <taxon>Eucestoda</taxon>
        <taxon>Cyclophyllidea</taxon>
        <taxon>Hymenolepididae</taxon>
        <taxon>Hymenolepis</taxon>
    </lineage>
</organism>
<evidence type="ECO:0008006" key="12">
    <source>
        <dbReference type="Google" id="ProtNLM"/>
    </source>
</evidence>
<evidence type="ECO:0000256" key="4">
    <source>
        <dbReference type="ARBA" id="ARBA00022692"/>
    </source>
</evidence>
<evidence type="ECO:0000256" key="2">
    <source>
        <dbReference type="ARBA" id="ARBA00006375"/>
    </source>
</evidence>
<evidence type="ECO:0000256" key="3">
    <source>
        <dbReference type="ARBA" id="ARBA00022448"/>
    </source>
</evidence>
<evidence type="ECO:0000313" key="11">
    <source>
        <dbReference type="Proteomes" id="UP000321570"/>
    </source>
</evidence>
<evidence type="ECO:0000256" key="1">
    <source>
        <dbReference type="ARBA" id="ARBA00004141"/>
    </source>
</evidence>
<dbReference type="PROSITE" id="PS50920">
    <property type="entry name" value="SOLCAR"/>
    <property type="match status" value="3"/>
</dbReference>
<keyword evidence="7 8" id="KW-0472">Membrane</keyword>
<dbReference type="GO" id="GO:0016020">
    <property type="term" value="C:membrane"/>
    <property type="evidence" value="ECO:0007669"/>
    <property type="project" value="UniProtKB-SubCell"/>
</dbReference>
<evidence type="ECO:0000256" key="5">
    <source>
        <dbReference type="ARBA" id="ARBA00022737"/>
    </source>
</evidence>
<dbReference type="AlphaFoldDB" id="A0A564Z365"/>
<dbReference type="Gene3D" id="1.50.40.10">
    <property type="entry name" value="Mitochondrial carrier domain"/>
    <property type="match status" value="1"/>
</dbReference>
<keyword evidence="4 8" id="KW-0812">Transmembrane</keyword>
<feature type="repeat" description="Solcar" evidence="8">
    <location>
        <begin position="17"/>
        <end position="106"/>
    </location>
</feature>
<protein>
    <recommendedName>
        <fullName evidence="12">Mitochondrial uncoupling protein 4</fullName>
    </recommendedName>
</protein>
<name>A0A564Z365_HYMDI</name>
<reference evidence="10 11" key="1">
    <citation type="submission" date="2019-07" db="EMBL/GenBank/DDBJ databases">
        <authorList>
            <person name="Jastrzebski P J."/>
            <person name="Paukszto L."/>
            <person name="Jastrzebski P J."/>
        </authorList>
    </citation>
    <scope>NUCLEOTIDE SEQUENCE [LARGE SCALE GENOMIC DNA]</scope>
    <source>
        <strain evidence="10 11">WMS-il1</strain>
    </source>
</reference>
<comment type="similarity">
    <text evidence="2 9">Belongs to the mitochondrial carrier (TC 2.A.29) family.</text>
</comment>
<dbReference type="InterPro" id="IPR018108">
    <property type="entry name" value="MCP_transmembrane"/>
</dbReference>
<dbReference type="PANTHER" id="PTHR45618">
    <property type="entry name" value="MITOCHONDRIAL DICARBOXYLATE CARRIER-RELATED"/>
    <property type="match status" value="1"/>
</dbReference>
<dbReference type="InterPro" id="IPR050391">
    <property type="entry name" value="Mito_Metabolite_Transporter"/>
</dbReference>
<keyword evidence="6" id="KW-1133">Transmembrane helix</keyword>
<gene>
    <name evidence="10" type="ORF">WMSIL1_LOCUS12050</name>
</gene>
<feature type="repeat" description="Solcar" evidence="8">
    <location>
        <begin position="264"/>
        <end position="358"/>
    </location>
</feature>
<proteinExistence type="inferred from homology"/>
<evidence type="ECO:0000256" key="9">
    <source>
        <dbReference type="RuleBase" id="RU000488"/>
    </source>
</evidence>
<accession>A0A564Z365</accession>
<dbReference type="SUPFAM" id="SSF103506">
    <property type="entry name" value="Mitochondrial carrier"/>
    <property type="match status" value="1"/>
</dbReference>
<feature type="repeat" description="Solcar" evidence="8">
    <location>
        <begin position="136"/>
        <end position="255"/>
    </location>
</feature>
<evidence type="ECO:0000313" key="10">
    <source>
        <dbReference type="EMBL" id="VUZ53860.1"/>
    </source>
</evidence>
<dbReference type="Proteomes" id="UP000321570">
    <property type="component" value="Unassembled WGS sequence"/>
</dbReference>
<evidence type="ECO:0000256" key="6">
    <source>
        <dbReference type="ARBA" id="ARBA00022989"/>
    </source>
</evidence>
<keyword evidence="11" id="KW-1185">Reference proteome</keyword>
<dbReference type="EMBL" id="CABIJS010000577">
    <property type="protein sequence ID" value="VUZ53860.1"/>
    <property type="molecule type" value="Genomic_DNA"/>
</dbReference>